<accession>M3K358</accession>
<dbReference type="AlphaFoldDB" id="M3K358"/>
<dbReference type="EMBL" id="AOGT01000515">
    <property type="protein sequence ID" value="EMG49710.1"/>
    <property type="molecule type" value="Genomic_DNA"/>
</dbReference>
<proteinExistence type="predicted"/>
<sequence>MSSNPACRAACRYKKQNGGKKYLAYLTFCTPELSMRLWDKARQ</sequence>
<name>M3K358_CANMX</name>
<comment type="caution">
    <text evidence="1">The sequence shown here is derived from an EMBL/GenBank/DDBJ whole genome shotgun (WGS) entry which is preliminary data.</text>
</comment>
<evidence type="ECO:0000313" key="1">
    <source>
        <dbReference type="EMBL" id="EMG49710.1"/>
    </source>
</evidence>
<organism evidence="1 2">
    <name type="scientific">Candida maltosa (strain Xu316)</name>
    <name type="common">Yeast</name>
    <dbReference type="NCBI Taxonomy" id="1245528"/>
    <lineage>
        <taxon>Eukaryota</taxon>
        <taxon>Fungi</taxon>
        <taxon>Dikarya</taxon>
        <taxon>Ascomycota</taxon>
        <taxon>Saccharomycotina</taxon>
        <taxon>Pichiomycetes</taxon>
        <taxon>Debaryomycetaceae</taxon>
        <taxon>Candida/Lodderomyces clade</taxon>
        <taxon>Candida</taxon>
    </lineage>
</organism>
<dbReference type="HOGENOM" id="CLU_3242079_0_0_1"/>
<reference evidence="1 2" key="1">
    <citation type="submission" date="2013-02" db="EMBL/GenBank/DDBJ databases">
        <title>Genome sequence of Candida maltosa Xu316, a potential industrial strain for xylitol and ethanol production.</title>
        <authorList>
            <person name="Yu J."/>
            <person name="Wang Q."/>
            <person name="Geng X."/>
            <person name="Bao W."/>
            <person name="He P."/>
            <person name="Cai J."/>
        </authorList>
    </citation>
    <scope>NUCLEOTIDE SEQUENCE [LARGE SCALE GENOMIC DNA]</scope>
    <source>
        <strain evidence="2">Xu316</strain>
    </source>
</reference>
<keyword evidence="2" id="KW-1185">Reference proteome</keyword>
<evidence type="ECO:0000313" key="2">
    <source>
        <dbReference type="Proteomes" id="UP000011777"/>
    </source>
</evidence>
<dbReference type="Proteomes" id="UP000011777">
    <property type="component" value="Unassembled WGS sequence"/>
</dbReference>
<gene>
    <name evidence="1" type="ORF">G210_5458</name>
</gene>
<protein>
    <submittedName>
        <fullName evidence="1">Uncharacterized protein</fullName>
    </submittedName>
</protein>